<dbReference type="PANTHER" id="PTHR21716:SF68">
    <property type="entry name" value="TRANSPORT PROTEIN YTVI-RELATED"/>
    <property type="match status" value="1"/>
</dbReference>
<keyword evidence="8" id="KW-1185">Reference proteome</keyword>
<feature type="transmembrane region" description="Helical" evidence="6">
    <location>
        <begin position="155"/>
        <end position="177"/>
    </location>
</feature>
<dbReference type="EMBL" id="OFSM01000008">
    <property type="protein sequence ID" value="SOY29068.1"/>
    <property type="molecule type" value="Genomic_DNA"/>
</dbReference>
<feature type="transmembrane region" description="Helical" evidence="6">
    <location>
        <begin position="30"/>
        <end position="49"/>
    </location>
</feature>
<keyword evidence="4 6" id="KW-1133">Transmembrane helix</keyword>
<proteinExistence type="inferred from homology"/>
<dbReference type="Proteomes" id="UP000236311">
    <property type="component" value="Unassembled WGS sequence"/>
</dbReference>
<name>A0A2K4ZF45_9FIRM</name>
<dbReference type="GO" id="GO:0055085">
    <property type="term" value="P:transmembrane transport"/>
    <property type="evidence" value="ECO:0007669"/>
    <property type="project" value="TreeGrafter"/>
</dbReference>
<evidence type="ECO:0000313" key="8">
    <source>
        <dbReference type="Proteomes" id="UP000236311"/>
    </source>
</evidence>
<reference evidence="7 8" key="1">
    <citation type="submission" date="2018-01" db="EMBL/GenBank/DDBJ databases">
        <authorList>
            <person name="Gaut B.S."/>
            <person name="Morton B.R."/>
            <person name="Clegg M.T."/>
            <person name="Duvall M.R."/>
        </authorList>
    </citation>
    <scope>NUCLEOTIDE SEQUENCE [LARGE SCALE GENOMIC DNA]</scope>
    <source>
        <strain evidence="7">GP69</strain>
    </source>
</reference>
<dbReference type="InterPro" id="IPR002549">
    <property type="entry name" value="AI-2E-like"/>
</dbReference>
<protein>
    <submittedName>
        <fullName evidence="7">Pheromone autoinducer 2 transporter</fullName>
    </submittedName>
</protein>
<feature type="transmembrane region" description="Helical" evidence="6">
    <location>
        <begin position="312"/>
        <end position="335"/>
    </location>
</feature>
<accession>A0A2K4ZF45</accession>
<keyword evidence="5 6" id="KW-0472">Membrane</keyword>
<feature type="transmembrane region" description="Helical" evidence="6">
    <location>
        <begin position="61"/>
        <end position="86"/>
    </location>
</feature>
<dbReference type="OrthoDB" id="9774361at2"/>
<evidence type="ECO:0000256" key="1">
    <source>
        <dbReference type="ARBA" id="ARBA00004141"/>
    </source>
</evidence>
<dbReference type="PANTHER" id="PTHR21716">
    <property type="entry name" value="TRANSMEMBRANE PROTEIN"/>
    <property type="match status" value="1"/>
</dbReference>
<feature type="transmembrane region" description="Helical" evidence="6">
    <location>
        <begin position="240"/>
        <end position="260"/>
    </location>
</feature>
<evidence type="ECO:0000256" key="2">
    <source>
        <dbReference type="ARBA" id="ARBA00009773"/>
    </source>
</evidence>
<dbReference type="RefSeq" id="WP_103239194.1">
    <property type="nucleotide sequence ID" value="NZ_JANJZD010000007.1"/>
</dbReference>
<evidence type="ECO:0000256" key="6">
    <source>
        <dbReference type="SAM" id="Phobius"/>
    </source>
</evidence>
<organism evidence="7 8">
    <name type="scientific">Acetatifactor muris</name>
    <dbReference type="NCBI Taxonomy" id="879566"/>
    <lineage>
        <taxon>Bacteria</taxon>
        <taxon>Bacillati</taxon>
        <taxon>Bacillota</taxon>
        <taxon>Clostridia</taxon>
        <taxon>Lachnospirales</taxon>
        <taxon>Lachnospiraceae</taxon>
        <taxon>Acetatifactor</taxon>
    </lineage>
</organism>
<comment type="subcellular location">
    <subcellularLocation>
        <location evidence="1">Membrane</location>
        <topology evidence="1">Multi-pass membrane protein</topology>
    </subcellularLocation>
</comment>
<comment type="similarity">
    <text evidence="2">Belongs to the autoinducer-2 exporter (AI-2E) (TC 2.A.86) family.</text>
</comment>
<keyword evidence="3 6" id="KW-0812">Transmembrane</keyword>
<evidence type="ECO:0000256" key="5">
    <source>
        <dbReference type="ARBA" id="ARBA00023136"/>
    </source>
</evidence>
<evidence type="ECO:0000256" key="4">
    <source>
        <dbReference type="ARBA" id="ARBA00022989"/>
    </source>
</evidence>
<evidence type="ECO:0000313" key="7">
    <source>
        <dbReference type="EMBL" id="SOY29068.1"/>
    </source>
</evidence>
<gene>
    <name evidence="7" type="ORF">AMURIS_01783</name>
</gene>
<dbReference type="Pfam" id="PF01594">
    <property type="entry name" value="AI-2E_transport"/>
    <property type="match status" value="1"/>
</dbReference>
<sequence length="350" mass="38625">MVEKIKDNRLIVLLLTSGAVYFFLKFIAPLTAPVLTAMLFVTIFGPLLQKMQKKLKIHRQIGAIFLLLLACGILAVLIWVLFSWIVGSLPELVSRLDSLETELSGFVHDICNVVGRTLGIDNLYLEELLLTGIQEAMDYFQLELLPGMLSQSLTYVKTVAAVGGFLVTFLIATVLLAKDYDDIMNRLLDREECYVYLEIICGIIRYIATYIKAQIIIMSIIAALAAVVLGLSGIQYGVLWGLLAGILDALPFIGTGVVLVPLGIQQFFYGNYMTGIICILVYVACIFIREILEPKLIGRKLGVSPIAILLSIYAGIKLFGLWGIIGGPLGFVIIYQTWLSIEGKGHLRNC</sequence>
<dbReference type="GO" id="GO:0016020">
    <property type="term" value="C:membrane"/>
    <property type="evidence" value="ECO:0007669"/>
    <property type="project" value="UniProtKB-SubCell"/>
</dbReference>
<dbReference type="AlphaFoldDB" id="A0A2K4ZF45"/>
<feature type="transmembrane region" description="Helical" evidence="6">
    <location>
        <begin position="272"/>
        <end position="292"/>
    </location>
</feature>
<feature type="transmembrane region" description="Helical" evidence="6">
    <location>
        <begin position="215"/>
        <end position="234"/>
    </location>
</feature>
<evidence type="ECO:0000256" key="3">
    <source>
        <dbReference type="ARBA" id="ARBA00022692"/>
    </source>
</evidence>